<feature type="repeat" description="WD" evidence="5">
    <location>
        <begin position="1170"/>
        <end position="1203"/>
    </location>
</feature>
<feature type="repeat" description="WD" evidence="5">
    <location>
        <begin position="1662"/>
        <end position="1708"/>
    </location>
</feature>
<evidence type="ECO:0000256" key="5">
    <source>
        <dbReference type="PROSITE-ProRule" id="PRU00221"/>
    </source>
</evidence>
<feature type="region of interest" description="Disordered" evidence="7">
    <location>
        <begin position="1"/>
        <end position="42"/>
    </location>
</feature>
<feature type="binding site" evidence="6">
    <location>
        <position position="309"/>
    </location>
    <ligand>
        <name>ATP</name>
        <dbReference type="ChEBI" id="CHEBI:30616"/>
    </ligand>
</feature>
<dbReference type="Gene3D" id="3.30.200.20">
    <property type="entry name" value="Phosphorylase Kinase, domain 1"/>
    <property type="match status" value="1"/>
</dbReference>
<dbReference type="PANTHER" id="PTHR44129">
    <property type="entry name" value="WD REPEAT-CONTAINING PROTEIN POP1"/>
    <property type="match status" value="1"/>
</dbReference>
<feature type="repeat" description="WD" evidence="5">
    <location>
        <begin position="1235"/>
        <end position="1276"/>
    </location>
</feature>
<feature type="repeat" description="WD" evidence="5">
    <location>
        <begin position="1028"/>
        <end position="1069"/>
    </location>
</feature>
<feature type="repeat" description="WD" evidence="5">
    <location>
        <begin position="1768"/>
        <end position="1791"/>
    </location>
</feature>
<dbReference type="InterPro" id="IPR015943">
    <property type="entry name" value="WD40/YVTN_repeat-like_dom_sf"/>
</dbReference>
<dbReference type="Gene3D" id="1.10.510.10">
    <property type="entry name" value="Transferase(Phosphotransferase) domain 1"/>
    <property type="match status" value="1"/>
</dbReference>
<dbReference type="PROSITE" id="PS00678">
    <property type="entry name" value="WD_REPEATS_1"/>
    <property type="match status" value="1"/>
</dbReference>
<organism evidence="10 11">
    <name type="scientific">Rubripirellula tenax</name>
    <dbReference type="NCBI Taxonomy" id="2528015"/>
    <lineage>
        <taxon>Bacteria</taxon>
        <taxon>Pseudomonadati</taxon>
        <taxon>Planctomycetota</taxon>
        <taxon>Planctomycetia</taxon>
        <taxon>Pirellulales</taxon>
        <taxon>Pirellulaceae</taxon>
        <taxon>Rubripirellula</taxon>
    </lineage>
</organism>
<keyword evidence="11" id="KW-1185">Reference proteome</keyword>
<feature type="domain" description="Protein kinase" evidence="9">
    <location>
        <begin position="280"/>
        <end position="557"/>
    </location>
</feature>
<keyword evidence="3 6" id="KW-0547">Nucleotide-binding</keyword>
<proteinExistence type="predicted"/>
<feature type="region of interest" description="Disordered" evidence="7">
    <location>
        <begin position="765"/>
        <end position="788"/>
    </location>
</feature>
<keyword evidence="10" id="KW-0418">Kinase</keyword>
<dbReference type="SMART" id="SM00220">
    <property type="entry name" value="S_TKc"/>
    <property type="match status" value="1"/>
</dbReference>
<dbReference type="PROSITE" id="PS50011">
    <property type="entry name" value="PROTEIN_KINASE_DOM"/>
    <property type="match status" value="1"/>
</dbReference>
<dbReference type="Gene3D" id="2.130.10.10">
    <property type="entry name" value="YVTN repeat-like/Quinoprotein amine dehydrogenase"/>
    <property type="match status" value="5"/>
</dbReference>
<feature type="compositionally biased region" description="Low complexity" evidence="7">
    <location>
        <begin position="163"/>
        <end position="177"/>
    </location>
</feature>
<dbReference type="GO" id="GO:0005524">
    <property type="term" value="F:ATP binding"/>
    <property type="evidence" value="ECO:0007669"/>
    <property type="project" value="UniProtKB-UniRule"/>
</dbReference>
<dbReference type="SMART" id="SM00320">
    <property type="entry name" value="WD40"/>
    <property type="match status" value="16"/>
</dbReference>
<keyword evidence="8" id="KW-0472">Membrane</keyword>
<evidence type="ECO:0000313" key="11">
    <source>
        <dbReference type="Proteomes" id="UP000318288"/>
    </source>
</evidence>
<dbReference type="Proteomes" id="UP000318288">
    <property type="component" value="Unassembled WGS sequence"/>
</dbReference>
<sequence>MAKKKRSPKSVSSNDETIRIDADEVVSSNPEASVDENIDSTNIDYTGTKDQIDATVTKGQIDATVTMDSTLNLGHHDEAVQSDTNAVTSADSPPKSNPANEKTVAFDKSELLDKTVAFDKTVPLDKTIEFDKSAPIDKTVSDHDVDQTVAIPRESSTRDANRSSVSSGTVVSRGGLSQSVDSSGSIDGTTVGLSGGGSDHTVAIGGSMLSSPQIGATVNPRELSAEEADQWSLVVGSNASENRSVDTPAIDRTFSDRHFARLRMNTIAESHSDPSLPSDYRLNRKLGQGGMGDVYLARQKSLDRLLALKVIKPLDEKRRQQLMQNGRLQKVEEERQMQFLAEAIITGDLDHPNIVPIHDVAMTKDGNLFYSMKRVDGTPWSDQLNDMSQSENLDVLLRVCDAVGFAHTRNVVHRDIKPENIMLGDFGVVMVMDWGLALPTSEYDKEKQSSILLTSGLGGTPAFMAPEMATGPLAKIGPTADIYLLGATLFMIVTGQAPHHARNVSECLKVVRTNEIRPVDEKHKGELLDIALQAMATDPKNRFQSVGEFQDAIRNFIAHDQSIGQTNRAYELLTRGKKTRNLAEFHRATQGFEEAIKSWSGNDRAREGLAETTITHAEFAYETGEYESGISILDSENPAHTELLDKLIKARDERESRVARLRLLRRLTAAMLAFILVGGTVALFFINMQRNLAIASADLAEKQTKIAQDQTEFAETETKRAEEQELLAVSETKKAESAAKLAREAENAERDAKLAAIKSEKAAKENEQRALDAEKDAREAQAYANRERESARYEEYVSKIGLAKARLETNDGKGARKILEELKSSPRSNGWEWRWLWQQANQSLSDVETDTSVIDLSLSSDRRRAAVATSDGHVSLLQFDDDGKIAERQLVDADRLNHQRATAVALSPDHRSIAVGTQSGDVIVLSIDRDEVVTAHTNTVNDLQFSSDGRLFSGSSDRTVRVLSKNEGSNWEVIATCWHLSPVRQIAVQGQGSNTQMAAATSDQVSGRVAFWSIPATANGQPKQTGVFTLHDSPVSAIAISNDGRLAASGDAAGNVLIWKPSSLSTVNYGKSIDRAIATVDPEAINNDGAQSLQADIRFVRLVDSALDRRPQFVSTSSATTAPSPKSSVAHSDVIRSIRFAANNDTIVTASDDYTLKLWGIAQRDLRTTMRGHGGWVVSADFLSDATESIVSGSNDASVRTWKPANYHGAFVTQSIRDDSVNDGDTQEPSLKRSATAHQSEIKSAKFSPDGTEVVTASRDHTARILKINPETLAFEESVRFDTSDEPLAEGTPYVAMSMEIDVPGNRLFIGSADATIRIWDLRRAVEVDQVRGTGLNSAFAVSADGKSMLTGSSSPAVKAILWRLDPTGTKRPVMIHQLKGHDQAVTAFAISSDGSRIFTGDRGGYGILWDTATGSTVGPPIEDVRGFRINAAAFSPDGTSLYLAADDEQLTKIDVASRRRMLRLNHNGFVTQFALSRDETSVVTLSELLTDSQLTTTATYWNLANQASQTLSRVTDNVDSNAKQNRQGRRRIHSVRWDDEATTATVCLSSPAIRQSIVNVYDIASIKRGNDPSKVVRSFEVPGRLETTQIAIPIGRDQLMTMNQNAAFQWDLGSSKLIRSFRSHAELTEASFSADAKYVATASRSVKIWDASTGAALAKLETPHMGPVSSVTFASNSIGGQPYAFATGGPDGVVRLWSWDPESKTVSPISSMGDGDARSIHRVRFSPDSKRLMIVGDGGRVAVWIVGDKAPRWTSDLPAAGDFVCAAFSPDGNAIAVGGTDYRVRVWQLDDQVAGGPLGAPSILDGHADVIRDVAMLGAGDTLRVLTASSDDSARVWDPRLGTLDPNQHPEPGREIVSLRRHVGDVTSVDTTDGGNLLMTAGHDGTVILWPAVASHAIESNNLFDALDESGKAVPVP</sequence>
<dbReference type="InterPro" id="IPR017441">
    <property type="entry name" value="Protein_kinase_ATP_BS"/>
</dbReference>
<dbReference type="Pfam" id="PF00400">
    <property type="entry name" value="WD40"/>
    <property type="match status" value="10"/>
</dbReference>
<dbReference type="SUPFAM" id="SSF50978">
    <property type="entry name" value="WD40 repeat-like"/>
    <property type="match status" value="3"/>
</dbReference>
<feature type="repeat" description="WD" evidence="5">
    <location>
        <begin position="1860"/>
        <end position="1901"/>
    </location>
</feature>
<dbReference type="RefSeq" id="WP_146456827.1">
    <property type="nucleotide sequence ID" value="NZ_SJPW01000002.1"/>
</dbReference>
<feature type="region of interest" description="Disordered" evidence="7">
    <location>
        <begin position="139"/>
        <end position="198"/>
    </location>
</feature>
<dbReference type="SUPFAM" id="SSF56112">
    <property type="entry name" value="Protein kinase-like (PK-like)"/>
    <property type="match status" value="1"/>
</dbReference>
<dbReference type="OrthoDB" id="9765809at2"/>
<keyword evidence="2" id="KW-0677">Repeat</keyword>
<dbReference type="PROSITE" id="PS50294">
    <property type="entry name" value="WD_REPEATS_REGION"/>
    <property type="match status" value="3"/>
</dbReference>
<dbReference type="PROSITE" id="PS50082">
    <property type="entry name" value="WD_REPEATS_2"/>
    <property type="match status" value="11"/>
</dbReference>
<evidence type="ECO:0000313" key="10">
    <source>
        <dbReference type="EMBL" id="TWU59308.1"/>
    </source>
</evidence>
<keyword evidence="8" id="KW-1133">Transmembrane helix</keyword>
<gene>
    <name evidence="10" type="primary">pknD_2</name>
    <name evidence="10" type="ORF">Poly51_20960</name>
</gene>
<protein>
    <submittedName>
        <fullName evidence="10">Serine/threonine-protein kinase PknD</fullName>
        <ecNumber evidence="10">2.7.11.1</ecNumber>
    </submittedName>
</protein>
<feature type="region of interest" description="Disordered" evidence="7">
    <location>
        <begin position="203"/>
        <end position="222"/>
    </location>
</feature>
<evidence type="ECO:0000256" key="3">
    <source>
        <dbReference type="ARBA" id="ARBA00022741"/>
    </source>
</evidence>
<keyword evidence="1 5" id="KW-0853">WD repeat</keyword>
<dbReference type="PROSITE" id="PS00108">
    <property type="entry name" value="PROTEIN_KINASE_ST"/>
    <property type="match status" value="1"/>
</dbReference>
<keyword evidence="10" id="KW-0808">Transferase</keyword>
<feature type="transmembrane region" description="Helical" evidence="8">
    <location>
        <begin position="667"/>
        <end position="686"/>
    </location>
</feature>
<feature type="region of interest" description="Disordered" evidence="7">
    <location>
        <begin position="1218"/>
        <end position="1252"/>
    </location>
</feature>
<evidence type="ECO:0000256" key="1">
    <source>
        <dbReference type="ARBA" id="ARBA00022574"/>
    </source>
</evidence>
<dbReference type="CDD" id="cd00200">
    <property type="entry name" value="WD40"/>
    <property type="match status" value="1"/>
</dbReference>
<dbReference type="InterPro" id="IPR050349">
    <property type="entry name" value="WD_LIS1/nudF_dynein_reg"/>
</dbReference>
<keyword evidence="4 6" id="KW-0067">ATP-binding</keyword>
<dbReference type="PROSITE" id="PS00107">
    <property type="entry name" value="PROTEIN_KINASE_ATP"/>
    <property type="match status" value="1"/>
</dbReference>
<feature type="repeat" description="WD" evidence="5">
    <location>
        <begin position="1805"/>
        <end position="1839"/>
    </location>
</feature>
<dbReference type="InterPro" id="IPR011009">
    <property type="entry name" value="Kinase-like_dom_sf"/>
</dbReference>
<dbReference type="InterPro" id="IPR001680">
    <property type="entry name" value="WD40_rpt"/>
</dbReference>
<feature type="repeat" description="WD" evidence="5">
    <location>
        <begin position="1128"/>
        <end position="1169"/>
    </location>
</feature>
<evidence type="ECO:0000256" key="6">
    <source>
        <dbReference type="PROSITE-ProRule" id="PRU10141"/>
    </source>
</evidence>
<evidence type="ECO:0000256" key="8">
    <source>
        <dbReference type="SAM" id="Phobius"/>
    </source>
</evidence>
<dbReference type="InterPro" id="IPR019775">
    <property type="entry name" value="WD40_repeat_CS"/>
</dbReference>
<evidence type="ECO:0000256" key="7">
    <source>
        <dbReference type="SAM" id="MobiDB-lite"/>
    </source>
</evidence>
<evidence type="ECO:0000256" key="2">
    <source>
        <dbReference type="ARBA" id="ARBA00022737"/>
    </source>
</evidence>
<name>A0A5C6FCX0_9BACT</name>
<feature type="repeat" description="WD" evidence="5">
    <location>
        <begin position="933"/>
        <end position="962"/>
    </location>
</feature>
<evidence type="ECO:0000259" key="9">
    <source>
        <dbReference type="PROSITE" id="PS50011"/>
    </source>
</evidence>
<feature type="repeat" description="WD" evidence="5">
    <location>
        <begin position="1379"/>
        <end position="1420"/>
    </location>
</feature>
<keyword evidence="8" id="KW-0812">Transmembrane</keyword>
<reference evidence="10 11" key="1">
    <citation type="submission" date="2019-02" db="EMBL/GenBank/DDBJ databases">
        <title>Deep-cultivation of Planctomycetes and their phenomic and genomic characterization uncovers novel biology.</title>
        <authorList>
            <person name="Wiegand S."/>
            <person name="Jogler M."/>
            <person name="Boedeker C."/>
            <person name="Pinto D."/>
            <person name="Vollmers J."/>
            <person name="Rivas-Marin E."/>
            <person name="Kohn T."/>
            <person name="Peeters S.H."/>
            <person name="Heuer A."/>
            <person name="Rast P."/>
            <person name="Oberbeckmann S."/>
            <person name="Bunk B."/>
            <person name="Jeske O."/>
            <person name="Meyerdierks A."/>
            <person name="Storesund J.E."/>
            <person name="Kallscheuer N."/>
            <person name="Luecker S."/>
            <person name="Lage O.M."/>
            <person name="Pohl T."/>
            <person name="Merkel B.J."/>
            <person name="Hornburger P."/>
            <person name="Mueller R.-W."/>
            <person name="Bruemmer F."/>
            <person name="Labrenz M."/>
            <person name="Spormann A.M."/>
            <person name="Op Den Camp H."/>
            <person name="Overmann J."/>
            <person name="Amann R."/>
            <person name="Jetten M.S.M."/>
            <person name="Mascher T."/>
            <person name="Medema M.H."/>
            <person name="Devos D.P."/>
            <person name="Kaster A.-K."/>
            <person name="Ovreas L."/>
            <person name="Rohde M."/>
            <person name="Galperin M.Y."/>
            <person name="Jogler C."/>
        </authorList>
    </citation>
    <scope>NUCLEOTIDE SEQUENCE [LARGE SCALE GENOMIC DNA]</scope>
    <source>
        <strain evidence="10 11">Poly51</strain>
    </source>
</reference>
<dbReference type="EMBL" id="SJPW01000002">
    <property type="protein sequence ID" value="TWU59308.1"/>
    <property type="molecule type" value="Genomic_DNA"/>
</dbReference>
<dbReference type="InterPro" id="IPR008271">
    <property type="entry name" value="Ser/Thr_kinase_AS"/>
</dbReference>
<feature type="compositionally biased region" description="Polar residues" evidence="7">
    <location>
        <begin position="178"/>
        <end position="192"/>
    </location>
</feature>
<comment type="caution">
    <text evidence="10">The sequence shown here is derived from an EMBL/GenBank/DDBJ whole genome shotgun (WGS) entry which is preliminary data.</text>
</comment>
<feature type="repeat" description="WD" evidence="5">
    <location>
        <begin position="1305"/>
        <end position="1330"/>
    </location>
</feature>
<dbReference type="Pfam" id="PF00069">
    <property type="entry name" value="Pkinase"/>
    <property type="match status" value="1"/>
</dbReference>
<dbReference type="CDD" id="cd14014">
    <property type="entry name" value="STKc_PknB_like"/>
    <property type="match status" value="1"/>
</dbReference>
<dbReference type="InterPro" id="IPR036322">
    <property type="entry name" value="WD40_repeat_dom_sf"/>
</dbReference>
<dbReference type="EC" id="2.7.11.1" evidence="10"/>
<dbReference type="InterPro" id="IPR000719">
    <property type="entry name" value="Prot_kinase_dom"/>
</dbReference>
<dbReference type="GO" id="GO:0004674">
    <property type="term" value="F:protein serine/threonine kinase activity"/>
    <property type="evidence" value="ECO:0007669"/>
    <property type="project" value="UniProtKB-EC"/>
</dbReference>
<accession>A0A5C6FCX0</accession>
<evidence type="ECO:0000256" key="4">
    <source>
        <dbReference type="ARBA" id="ARBA00022840"/>
    </source>
</evidence>